<evidence type="ECO:0000259" key="3">
    <source>
        <dbReference type="Pfam" id="PF16334"/>
    </source>
</evidence>
<dbReference type="Pfam" id="PF16334">
    <property type="entry name" value="DUF4964"/>
    <property type="match status" value="1"/>
</dbReference>
<dbReference type="PANTHER" id="PTHR31987:SF1">
    <property type="entry name" value="GLUTAMINASE A"/>
    <property type="match status" value="1"/>
</dbReference>
<evidence type="ECO:0000256" key="1">
    <source>
        <dbReference type="SAM" id="Coils"/>
    </source>
</evidence>
<sequence length="832" mass="92686">MKKNIIFSALMISLGLLSSCGSGADKQASAEKKQGLRAPAYPLITHDPYFSIWSFGDTLNAQSTKHWTGEDQPLVVLAQVDGKVYQLVGKAISLLEDVVPTAQKKPYEVHYTYANPGTGWEATDFVNQSWEAGTAPFGDNSVDNPMKAASRYDKEIWYKREFTLDKLPNDPKLLISHDDAVQVFINGVLAYEDPNFILDYGQRALSPASIKALKQGKNTLAVHCRNDRGGAFIDVGLVQERKLLDTELAKQTSVHLTATQTEYSFDAGGVAIDLTFTSPLLMDQLEVLARPASYLTFKSVSKDGKAHDVKIWFALSGKVSADKAKQEVKAAIEDHDQLLVQSVGTTSQQILGKKGDNVRIDWGKAYIATTKKASIKSTPNSLQGFVADIAKKGASSEAKIGAASDMLIGVEMTLGQITDAISEHLVIAYDDEYSVQYFGKNLRPWWRRDNKTNALDMIQAAEKDYDRLMQACQSFDEKLSADAQKVGGEQYADLCNLAYRQAIAAHKVVANTNGELLFFSKENFSNGSIGTVDVTYPSAPLFILYNTELAKGLLRFIFEYSESGRWKKPFPAHDVGTYPLANGQTYGEDMPVEEAGNMITLTAAIALRDGNTNFAEKHWETLTTWTEFLKKEGLDPANQLCTDDFAGHLARNANLSVKAIMGIASYAKLAEMLKKEDVAKKHFELAKQMAAQWMKLADNGNHYTLAFGQKDTWSQKYNLIWDKLLKLDIFPKEVVEKEIAYYKTKQQTYGLPLDSRKTYTKSDWILWTATLADDTDFETFVSPVWKFVNETPDRIPLSDWHETTDGKSVGFRARSVVGGYFVKMLEKEMLKK</sequence>
<evidence type="ECO:0000259" key="5">
    <source>
        <dbReference type="Pfam" id="PF17168"/>
    </source>
</evidence>
<feature type="domain" description="Glutaminase A N-terminal" evidence="5">
    <location>
        <begin position="259"/>
        <end position="482"/>
    </location>
</feature>
<dbReference type="Gene3D" id="2.60.120.260">
    <property type="entry name" value="Galactose-binding domain-like"/>
    <property type="match status" value="1"/>
</dbReference>
<dbReference type="Proteomes" id="UP001589774">
    <property type="component" value="Unassembled WGS sequence"/>
</dbReference>
<reference evidence="6 7" key="1">
    <citation type="submission" date="2024-09" db="EMBL/GenBank/DDBJ databases">
        <authorList>
            <person name="Sun Q."/>
            <person name="Mori K."/>
        </authorList>
    </citation>
    <scope>NUCLEOTIDE SEQUENCE [LARGE SCALE GENOMIC DNA]</scope>
    <source>
        <strain evidence="6 7">CCM 7765</strain>
    </source>
</reference>
<evidence type="ECO:0000313" key="7">
    <source>
        <dbReference type="Proteomes" id="UP001589774"/>
    </source>
</evidence>
<dbReference type="InterPro" id="IPR032514">
    <property type="entry name" value="GtaA_central"/>
</dbReference>
<dbReference type="SUPFAM" id="SSF49785">
    <property type="entry name" value="Galactose-binding domain-like"/>
    <property type="match status" value="1"/>
</dbReference>
<dbReference type="PROSITE" id="PS51257">
    <property type="entry name" value="PROKAR_LIPOPROTEIN"/>
    <property type="match status" value="1"/>
</dbReference>
<dbReference type="Pfam" id="PF16335">
    <property type="entry name" value="GtaA_6_Hairpin"/>
    <property type="match status" value="1"/>
</dbReference>
<dbReference type="InterPro" id="IPR008979">
    <property type="entry name" value="Galactose-bd-like_sf"/>
</dbReference>
<evidence type="ECO:0000256" key="2">
    <source>
        <dbReference type="SAM" id="SignalP"/>
    </source>
</evidence>
<protein>
    <submittedName>
        <fullName evidence="6">Glutaminase domain-containing protein</fullName>
    </submittedName>
</protein>
<keyword evidence="1" id="KW-0175">Coiled coil</keyword>
<organism evidence="6 7">
    <name type="scientific">Olivibacter oleidegradans</name>
    <dbReference type="NCBI Taxonomy" id="760123"/>
    <lineage>
        <taxon>Bacteria</taxon>
        <taxon>Pseudomonadati</taxon>
        <taxon>Bacteroidota</taxon>
        <taxon>Sphingobacteriia</taxon>
        <taxon>Sphingobacteriales</taxon>
        <taxon>Sphingobacteriaceae</taxon>
        <taxon>Olivibacter</taxon>
    </lineage>
</organism>
<comment type="caution">
    <text evidence="6">The sequence shown here is derived from an EMBL/GenBank/DDBJ whole genome shotgun (WGS) entry which is preliminary data.</text>
</comment>
<keyword evidence="7" id="KW-1185">Reference proteome</keyword>
<accession>A0ABV6HFH4</accession>
<dbReference type="SUPFAM" id="SSF48208">
    <property type="entry name" value="Six-hairpin glycosidases"/>
    <property type="match status" value="1"/>
</dbReference>
<evidence type="ECO:0000313" key="6">
    <source>
        <dbReference type="EMBL" id="MFC0316678.1"/>
    </source>
</evidence>
<dbReference type="RefSeq" id="WP_130858065.1">
    <property type="nucleotide sequence ID" value="NZ_JBHLWO010000001.1"/>
</dbReference>
<dbReference type="Pfam" id="PF17168">
    <property type="entry name" value="DUF5127"/>
    <property type="match status" value="1"/>
</dbReference>
<dbReference type="InterPro" id="IPR032515">
    <property type="entry name" value="DUF4964"/>
</dbReference>
<feature type="domain" description="Glutaminase A central" evidence="4">
    <location>
        <begin position="488"/>
        <end position="823"/>
    </location>
</feature>
<feature type="chain" id="PRO_5047105818" evidence="2">
    <location>
        <begin position="25"/>
        <end position="832"/>
    </location>
</feature>
<dbReference type="EMBL" id="JBHLWO010000001">
    <property type="protein sequence ID" value="MFC0316678.1"/>
    <property type="molecule type" value="Genomic_DNA"/>
</dbReference>
<name>A0ABV6HFH4_9SPHI</name>
<dbReference type="InterPro" id="IPR052743">
    <property type="entry name" value="Glutaminase_GtaA"/>
</dbReference>
<dbReference type="InterPro" id="IPR008928">
    <property type="entry name" value="6-hairpin_glycosidase_sf"/>
</dbReference>
<keyword evidence="2" id="KW-0732">Signal</keyword>
<gene>
    <name evidence="6" type="ORF">ACFFI0_00105</name>
</gene>
<dbReference type="InterPro" id="IPR033433">
    <property type="entry name" value="GtaA_N"/>
</dbReference>
<feature type="coiled-coil region" evidence="1">
    <location>
        <begin position="451"/>
        <end position="478"/>
    </location>
</feature>
<feature type="signal peptide" evidence="2">
    <location>
        <begin position="1"/>
        <end position="24"/>
    </location>
</feature>
<evidence type="ECO:0000259" key="4">
    <source>
        <dbReference type="Pfam" id="PF16335"/>
    </source>
</evidence>
<dbReference type="PANTHER" id="PTHR31987">
    <property type="entry name" value="GLUTAMINASE A-RELATED"/>
    <property type="match status" value="1"/>
</dbReference>
<feature type="domain" description="DUF4964" evidence="3">
    <location>
        <begin position="18"/>
        <end position="92"/>
    </location>
</feature>
<proteinExistence type="predicted"/>